<proteinExistence type="predicted"/>
<name>A0A833HP90_9FIRM</name>
<dbReference type="Proteomes" id="UP000465601">
    <property type="component" value="Unassembled WGS sequence"/>
</dbReference>
<sequence>MEEKNLSLNEWHKKQAVESFNATWDLIDKKDRRTEENIKMVHTAHASRYHWEVIGTPLELARGEWQISRVYSLLNMAESALFHAQHSLKLCIDNNIGDFDLAFAYEAITRAYFIGSNLDLMKKNYELALGASKEISKPENKEYFLSELNTIPL</sequence>
<dbReference type="EMBL" id="WBZB01000017">
    <property type="protein sequence ID" value="KAB3530503.1"/>
    <property type="molecule type" value="Genomic_DNA"/>
</dbReference>
<dbReference type="RefSeq" id="WP_151865575.1">
    <property type="nucleotide sequence ID" value="NZ_WBZB01000017.1"/>
</dbReference>
<accession>A0A833HP90</accession>
<protein>
    <submittedName>
        <fullName evidence="1">Uncharacterized protein</fullName>
    </submittedName>
</protein>
<evidence type="ECO:0000313" key="1">
    <source>
        <dbReference type="EMBL" id="KAB3530503.1"/>
    </source>
</evidence>
<keyword evidence="2" id="KW-1185">Reference proteome</keyword>
<comment type="caution">
    <text evidence="1">The sequence shown here is derived from an EMBL/GenBank/DDBJ whole genome shotgun (WGS) entry which is preliminary data.</text>
</comment>
<gene>
    <name evidence="1" type="ORF">F8153_06530</name>
</gene>
<dbReference type="AlphaFoldDB" id="A0A833HP90"/>
<dbReference type="OrthoDB" id="1952168at2"/>
<organism evidence="1 2">
    <name type="scientific">Alkaliphilus serpentinus</name>
    <dbReference type="NCBI Taxonomy" id="1482731"/>
    <lineage>
        <taxon>Bacteria</taxon>
        <taxon>Bacillati</taxon>
        <taxon>Bacillota</taxon>
        <taxon>Clostridia</taxon>
        <taxon>Peptostreptococcales</taxon>
        <taxon>Natronincolaceae</taxon>
        <taxon>Alkaliphilus</taxon>
    </lineage>
</organism>
<reference evidence="1 2" key="1">
    <citation type="submission" date="2019-10" db="EMBL/GenBank/DDBJ databases">
        <title>Alkaliphilus serpentinus sp. nov. and Alkaliphilus pronyensis sp. nov., two novel anaerobic alkaliphilic species isolated from the serpentinized-hosted hydrothermal field of the Prony Bay (New Caledonia).</title>
        <authorList>
            <person name="Postec A."/>
        </authorList>
    </citation>
    <scope>NUCLEOTIDE SEQUENCE [LARGE SCALE GENOMIC DNA]</scope>
    <source>
        <strain evidence="1 2">LacT</strain>
    </source>
</reference>
<evidence type="ECO:0000313" key="2">
    <source>
        <dbReference type="Proteomes" id="UP000465601"/>
    </source>
</evidence>